<feature type="domain" description="FecR protein" evidence="2">
    <location>
        <begin position="159"/>
        <end position="253"/>
    </location>
</feature>
<dbReference type="Proteomes" id="UP001597118">
    <property type="component" value="Unassembled WGS sequence"/>
</dbReference>
<sequence>MENHHFRAKALLKKYLEGECNEQEKALIEEWYLAIQDNNYLLKDEEIITDLSVLEQRLSNIPQRKSLHIKRIATVAAVILIFLTIGILWNRIATNNINTDITIINHDILPGGDRATLSLEGEEDISLSSLQKGLVTTDTSIIYPDGTTVRQIEDIKMATLSTPVAGQYQITLPDGTKAWLNALSSIRYPTSFRDKERRVSITGEVYFEVAKDPKHPFILHTKDQEIEVLGTSFNVNTYKDNGQILTTLTEGSLRVTDNKFHNKVVLKPGQQSIVTDSEVIVVKQVDTEEISSWKDGLYIISNEPLLQYTKKIERWYDVKIDIQQQGNKHLSAIIPRDAKLSEVLQAITLKTGVKFKIEGRRVTAM</sequence>
<keyword evidence="5" id="KW-1185">Reference proteome</keyword>
<dbReference type="InterPro" id="IPR012373">
    <property type="entry name" value="Ferrdict_sens_TM"/>
</dbReference>
<comment type="caution">
    <text evidence="4">The sequence shown here is derived from an EMBL/GenBank/DDBJ whole genome shotgun (WGS) entry which is preliminary data.</text>
</comment>
<dbReference type="Gene3D" id="3.55.50.30">
    <property type="match status" value="1"/>
</dbReference>
<keyword evidence="1" id="KW-0812">Transmembrane</keyword>
<keyword evidence="1" id="KW-1133">Transmembrane helix</keyword>
<dbReference type="EMBL" id="JBHUDG010000015">
    <property type="protein sequence ID" value="MFD1630305.1"/>
    <property type="molecule type" value="Genomic_DNA"/>
</dbReference>
<dbReference type="InterPro" id="IPR032508">
    <property type="entry name" value="FecR_C"/>
</dbReference>
<accession>A0ABW4IDN8</accession>
<name>A0ABW4IDN8_9SPHI</name>
<keyword evidence="1" id="KW-0472">Membrane</keyword>
<feature type="transmembrane region" description="Helical" evidence="1">
    <location>
        <begin position="72"/>
        <end position="89"/>
    </location>
</feature>
<dbReference type="Gene3D" id="2.60.120.1440">
    <property type="match status" value="1"/>
</dbReference>
<organism evidence="4 5">
    <name type="scientific">Pseudopedobacter beijingensis</name>
    <dbReference type="NCBI Taxonomy" id="1207056"/>
    <lineage>
        <taxon>Bacteria</taxon>
        <taxon>Pseudomonadati</taxon>
        <taxon>Bacteroidota</taxon>
        <taxon>Sphingobacteriia</taxon>
        <taxon>Sphingobacteriales</taxon>
        <taxon>Sphingobacteriaceae</taxon>
        <taxon>Pseudopedobacter</taxon>
    </lineage>
</organism>
<gene>
    <name evidence="4" type="ORF">ACFSAH_10475</name>
</gene>
<evidence type="ECO:0000313" key="5">
    <source>
        <dbReference type="Proteomes" id="UP001597118"/>
    </source>
</evidence>
<dbReference type="PANTHER" id="PTHR30273:SF2">
    <property type="entry name" value="PROTEIN FECR"/>
    <property type="match status" value="1"/>
</dbReference>
<reference evidence="5" key="1">
    <citation type="journal article" date="2019" name="Int. J. Syst. Evol. Microbiol.">
        <title>The Global Catalogue of Microorganisms (GCM) 10K type strain sequencing project: providing services to taxonomists for standard genome sequencing and annotation.</title>
        <authorList>
            <consortium name="The Broad Institute Genomics Platform"/>
            <consortium name="The Broad Institute Genome Sequencing Center for Infectious Disease"/>
            <person name="Wu L."/>
            <person name="Ma J."/>
        </authorList>
    </citation>
    <scope>NUCLEOTIDE SEQUENCE [LARGE SCALE GENOMIC DNA]</scope>
    <source>
        <strain evidence="5">CCUG 53762</strain>
    </source>
</reference>
<dbReference type="RefSeq" id="WP_379662680.1">
    <property type="nucleotide sequence ID" value="NZ_JBHUDG010000015.1"/>
</dbReference>
<dbReference type="Pfam" id="PF16344">
    <property type="entry name" value="FecR_C"/>
    <property type="match status" value="1"/>
</dbReference>
<evidence type="ECO:0000313" key="4">
    <source>
        <dbReference type="EMBL" id="MFD1630305.1"/>
    </source>
</evidence>
<dbReference type="InterPro" id="IPR006860">
    <property type="entry name" value="FecR"/>
</dbReference>
<dbReference type="PIRSF" id="PIRSF018266">
    <property type="entry name" value="FecR"/>
    <property type="match status" value="1"/>
</dbReference>
<dbReference type="PANTHER" id="PTHR30273">
    <property type="entry name" value="PERIPLASMIC SIGNAL SENSOR AND SIGMA FACTOR ACTIVATOR FECR-RELATED"/>
    <property type="match status" value="1"/>
</dbReference>
<protein>
    <submittedName>
        <fullName evidence="4">FecR family protein</fullName>
    </submittedName>
</protein>
<evidence type="ECO:0000256" key="1">
    <source>
        <dbReference type="SAM" id="Phobius"/>
    </source>
</evidence>
<dbReference type="Pfam" id="PF04773">
    <property type="entry name" value="FecR"/>
    <property type="match status" value="1"/>
</dbReference>
<proteinExistence type="predicted"/>
<feature type="domain" description="Protein FecR C-terminal" evidence="3">
    <location>
        <begin position="299"/>
        <end position="363"/>
    </location>
</feature>
<evidence type="ECO:0000259" key="2">
    <source>
        <dbReference type="Pfam" id="PF04773"/>
    </source>
</evidence>
<evidence type="ECO:0000259" key="3">
    <source>
        <dbReference type="Pfam" id="PF16344"/>
    </source>
</evidence>